<evidence type="ECO:0000313" key="5">
    <source>
        <dbReference type="Proteomes" id="UP000662747"/>
    </source>
</evidence>
<dbReference type="SUPFAM" id="SSF63411">
    <property type="entry name" value="LuxS/MPP-like metallohydrolase"/>
    <property type="match status" value="3"/>
</dbReference>
<comment type="similarity">
    <text evidence="1">Belongs to the peptidase M16 family.</text>
</comment>
<protein>
    <submittedName>
        <fullName evidence="4">Insulinase family protein</fullName>
    </submittedName>
</protein>
<dbReference type="InterPro" id="IPR007863">
    <property type="entry name" value="Peptidase_M16_C"/>
</dbReference>
<dbReference type="PROSITE" id="PS51257">
    <property type="entry name" value="PROKAR_LIPOPROTEIN"/>
    <property type="match status" value="1"/>
</dbReference>
<evidence type="ECO:0000313" key="4">
    <source>
        <dbReference type="EMBL" id="QSQ24202.1"/>
    </source>
</evidence>
<dbReference type="Pfam" id="PF00675">
    <property type="entry name" value="Peptidase_M16"/>
    <property type="match status" value="1"/>
</dbReference>
<feature type="domain" description="Peptidase M16 C-terminal" evidence="3">
    <location>
        <begin position="669"/>
        <end position="842"/>
    </location>
</feature>
<dbReference type="EMBL" id="CP071090">
    <property type="protein sequence ID" value="QSQ24202.1"/>
    <property type="molecule type" value="Genomic_DNA"/>
</dbReference>
<name>A0ABX7P1U8_9BACT</name>
<proteinExistence type="inferred from homology"/>
<gene>
    <name evidence="4" type="ORF">JY651_04315</name>
</gene>
<dbReference type="Pfam" id="PF05193">
    <property type="entry name" value="Peptidase_M16_C"/>
    <property type="match status" value="2"/>
</dbReference>
<evidence type="ECO:0000256" key="1">
    <source>
        <dbReference type="ARBA" id="ARBA00007261"/>
    </source>
</evidence>
<dbReference type="Gene3D" id="3.30.830.10">
    <property type="entry name" value="Metalloenzyme, LuxS/M16 peptidase-like"/>
    <property type="match status" value="3"/>
</dbReference>
<dbReference type="RefSeq" id="WP_206725768.1">
    <property type="nucleotide sequence ID" value="NZ_CP071090.1"/>
</dbReference>
<sequence length="920" mass="98826">MHSRPPSPSRARRPRAVTGALVLLSLLVGACTTLPPRGQVMMRDVSFPLRDFRMPSGLRVVVEEDRRSPVVAVVAVIGAGGSSDPSGKEGLAHMVEHLTFRSRHAGSPSIQTRLESAGVGHSNASTSLDYTAYEALAPKEALPSLLKMHGQWLASPVAGVTPEVFAVEREVVRNELRQRNETGYIGQVFSWMNAASFPAEHPYSRPLGGTHATLSALTLGDAQRFARTHYRPDNVTLVISGDVDLAAVEPLLRENLPASWMGTGAPLAVEPRLPAKVAETPLVPVPKSIPEYAAAVPTPELYLSWVLPRGFDEASAVQDFVRATLAPNLWESMRGDGDIAGIGTGLIPGTRASLLVVRVQLSRGDNPKRSAEKVLDQVHKAWAGEGGAGEVLGREADFQAMRRDVVTGMVLESEELLARTKRRALLTHFTLDVRSYTRSQMALMALGGSQVTDFAYSWLQRERAHVIFVRPGESGTVTAEAAPALPASQMEAAMPMERATPSMVNALSSPVHVLKLENGMEVLLAPRPGLPVVRVGAAMGGGTSYGAKPGVADVAAWTSFRESFFEGRPSDWGLHPSGGFEKDQVRVGLSGTAGNVGNILAMLAEQLSTTRTSEAYVRFLREQMLPWRDAVDLRPEEQANRALMGALYGTHPYAHETTGAEMAKVSWSEAQDWIEDVYRPGNTVVVIAGEFDLKEVEPLVRKYLGGWSRGKPEPVALAATPALPAASARPNTLFTARPGATQGQVHVACRLPAATPESEARYAMMSELLDVQAWHDMRSSSGASYGFQSRTWLGRGGAAHLLVEGMVDSRRMNEGVGSVRKAMAGFAKSVSAVDLEQARSRLLARQAVSFISTSAWVDALLDTRVHGFAPEALAQRPAHLQAVTAESLQKEFAGCLERLVVAVTADEAPGRAALQALSTP</sequence>
<dbReference type="PANTHER" id="PTHR11851">
    <property type="entry name" value="METALLOPROTEASE"/>
    <property type="match status" value="1"/>
</dbReference>
<evidence type="ECO:0000259" key="2">
    <source>
        <dbReference type="Pfam" id="PF00675"/>
    </source>
</evidence>
<dbReference type="InterPro" id="IPR011249">
    <property type="entry name" value="Metalloenz_LuxS/M16"/>
</dbReference>
<organism evidence="4 5">
    <name type="scientific">Pyxidicoccus parkwayensis</name>
    <dbReference type="NCBI Taxonomy" id="2813578"/>
    <lineage>
        <taxon>Bacteria</taxon>
        <taxon>Pseudomonadati</taxon>
        <taxon>Myxococcota</taxon>
        <taxon>Myxococcia</taxon>
        <taxon>Myxococcales</taxon>
        <taxon>Cystobacterineae</taxon>
        <taxon>Myxococcaceae</taxon>
        <taxon>Pyxidicoccus</taxon>
    </lineage>
</organism>
<reference evidence="4 5" key="1">
    <citation type="submission" date="2021-02" db="EMBL/GenBank/DDBJ databases">
        <title>De Novo genome assembly of isolated myxobacteria.</title>
        <authorList>
            <person name="Stevens D.C."/>
        </authorList>
    </citation>
    <scope>NUCLEOTIDE SEQUENCE [LARGE SCALE GENOMIC DNA]</scope>
    <source>
        <strain evidence="5">SCPEA02</strain>
    </source>
</reference>
<dbReference type="Proteomes" id="UP000662747">
    <property type="component" value="Chromosome"/>
</dbReference>
<feature type="domain" description="Peptidase M16 C-terminal" evidence="3">
    <location>
        <begin position="217"/>
        <end position="308"/>
    </location>
</feature>
<feature type="domain" description="Peptidase M16 N-terminal" evidence="2">
    <location>
        <begin position="59"/>
        <end position="181"/>
    </location>
</feature>
<dbReference type="InterPro" id="IPR011765">
    <property type="entry name" value="Pept_M16_N"/>
</dbReference>
<dbReference type="InterPro" id="IPR050361">
    <property type="entry name" value="MPP/UQCRC_Complex"/>
</dbReference>
<keyword evidence="5" id="KW-1185">Reference proteome</keyword>
<evidence type="ECO:0000259" key="3">
    <source>
        <dbReference type="Pfam" id="PF05193"/>
    </source>
</evidence>
<dbReference type="PANTHER" id="PTHR11851:SF49">
    <property type="entry name" value="MITOCHONDRIAL-PROCESSING PEPTIDASE SUBUNIT ALPHA"/>
    <property type="match status" value="1"/>
</dbReference>
<accession>A0ABX7P1U8</accession>